<dbReference type="RefSeq" id="XP_020905076.1">
    <property type="nucleotide sequence ID" value="XM_021049417.2"/>
</dbReference>
<reference evidence="2" key="1">
    <citation type="submission" date="2022-11" db="UniProtKB">
        <authorList>
            <consortium name="EnsemblMetazoa"/>
        </authorList>
    </citation>
    <scope>IDENTIFICATION</scope>
</reference>
<keyword evidence="1" id="KW-0732">Signal</keyword>
<evidence type="ECO:0000313" key="3">
    <source>
        <dbReference type="Proteomes" id="UP000887567"/>
    </source>
</evidence>
<dbReference type="GeneID" id="110243329"/>
<dbReference type="EnsemblMetazoa" id="XM_021049417.2">
    <property type="protein sequence ID" value="XP_020905076.1"/>
    <property type="gene ID" value="LOC110243329"/>
</dbReference>
<dbReference type="Proteomes" id="UP000887567">
    <property type="component" value="Unplaced"/>
</dbReference>
<organism evidence="2 3">
    <name type="scientific">Exaiptasia diaphana</name>
    <name type="common">Tropical sea anemone</name>
    <name type="synonym">Aiptasia pulchella</name>
    <dbReference type="NCBI Taxonomy" id="2652724"/>
    <lineage>
        <taxon>Eukaryota</taxon>
        <taxon>Metazoa</taxon>
        <taxon>Cnidaria</taxon>
        <taxon>Anthozoa</taxon>
        <taxon>Hexacorallia</taxon>
        <taxon>Actiniaria</taxon>
        <taxon>Aiptasiidae</taxon>
        <taxon>Exaiptasia</taxon>
    </lineage>
</organism>
<dbReference type="OrthoDB" id="9983261at2759"/>
<dbReference type="OMA" id="FWTIKGS"/>
<keyword evidence="3" id="KW-1185">Reference proteome</keyword>
<sequence>MLLYCILLVCMVEGVQSGCDPNYGPAGTTECVSFKLYYNQYQWATCLTNKYIQQKSNHKHICINRYATYCYYQCMIEVHNKESGTVSKDCACTPGQPTGSPSATPTTLPPQCFSPSGATCEWYRNCLEKKYPCEDTTNAYAIRYAEKFCNMYNKNRYLFSSKGQQWVDAVRKCLQVSLVPLLRPWRSPSCQEIRRAAFDSHTPCYLRPDKGAPSVCDLECLEFFKIFFTIKGSFVKLDTAGESLKGAWNILNQCGLKCTYNWFRQSVTIRMVKIYFKLITQKTKRLFKRSSEDPLPEDDKQSRFAEEVVTYISNALKWNPEVMDWFSFSNTNSSILYVALADKKGLGIVQTSTPAVNLNNTIAGLATAIKESHIPVQVNGSNVWLKSLDSCSDKTCSQPRSLAISEKPPKFPSSGGMLVKSGYFVGTTFLVNSLILWWPNNPF</sequence>
<dbReference type="KEGG" id="epa:110243329"/>
<dbReference type="AlphaFoldDB" id="A0A913XIZ7"/>
<name>A0A913XIZ7_EXADI</name>
<feature type="chain" id="PRO_5037617289" evidence="1">
    <location>
        <begin position="18"/>
        <end position="443"/>
    </location>
</feature>
<evidence type="ECO:0000256" key="1">
    <source>
        <dbReference type="SAM" id="SignalP"/>
    </source>
</evidence>
<protein>
    <submittedName>
        <fullName evidence="2">Uncharacterized protein</fullName>
    </submittedName>
</protein>
<accession>A0A913XIZ7</accession>
<evidence type="ECO:0000313" key="2">
    <source>
        <dbReference type="EnsemblMetazoa" id="XP_020905076.1"/>
    </source>
</evidence>
<proteinExistence type="predicted"/>
<feature type="signal peptide" evidence="1">
    <location>
        <begin position="1"/>
        <end position="17"/>
    </location>
</feature>